<dbReference type="GO" id="GO:0004674">
    <property type="term" value="F:protein serine/threonine kinase activity"/>
    <property type="evidence" value="ECO:0007669"/>
    <property type="project" value="UniProtKB-KW"/>
</dbReference>
<evidence type="ECO:0000313" key="12">
    <source>
        <dbReference type="Proteomes" id="UP000747399"/>
    </source>
</evidence>
<feature type="binding site" evidence="7">
    <location>
        <begin position="364"/>
        <end position="365"/>
    </location>
    <ligand>
        <name>ATP</name>
        <dbReference type="ChEBI" id="CHEBI:30616"/>
    </ligand>
</feature>
<organism evidence="11 12">
    <name type="scientific">Volvox africanus</name>
    <dbReference type="NCBI Taxonomy" id="51714"/>
    <lineage>
        <taxon>Eukaryota</taxon>
        <taxon>Viridiplantae</taxon>
        <taxon>Chlorophyta</taxon>
        <taxon>core chlorophytes</taxon>
        <taxon>Chlorophyceae</taxon>
        <taxon>CS clade</taxon>
        <taxon>Chlamydomonadales</taxon>
        <taxon>Volvocaceae</taxon>
        <taxon>Volvox</taxon>
    </lineage>
</organism>
<proteinExistence type="predicted"/>
<feature type="binding site" evidence="7">
    <location>
        <begin position="313"/>
        <end position="315"/>
    </location>
    <ligand>
        <name>ATP</name>
        <dbReference type="ChEBI" id="CHEBI:30616"/>
    </ligand>
</feature>
<dbReference type="InterPro" id="IPR030616">
    <property type="entry name" value="Aur-like"/>
</dbReference>
<dbReference type="SUPFAM" id="SSF56112">
    <property type="entry name" value="Protein kinase-like (PK-like)"/>
    <property type="match status" value="1"/>
</dbReference>
<comment type="caution">
    <text evidence="11">The sequence shown here is derived from an EMBL/GenBank/DDBJ whole genome shotgun (WGS) entry which is preliminary data.</text>
</comment>
<feature type="binding site" evidence="7">
    <location>
        <position position="264"/>
    </location>
    <ligand>
        <name>ATP</name>
        <dbReference type="ChEBI" id="CHEBI:30616"/>
    </ligand>
</feature>
<reference evidence="11" key="1">
    <citation type="journal article" date="2021" name="Proc. Natl. Acad. Sci. U.S.A.">
        <title>Three genomes in the algal genus Volvox reveal the fate of a haploid sex-determining region after a transition to homothallism.</title>
        <authorList>
            <person name="Yamamoto K."/>
            <person name="Hamaji T."/>
            <person name="Kawai-Toyooka H."/>
            <person name="Matsuzaki R."/>
            <person name="Takahashi F."/>
            <person name="Nishimura Y."/>
            <person name="Kawachi M."/>
            <person name="Noguchi H."/>
            <person name="Minakuchi Y."/>
            <person name="Umen J.G."/>
            <person name="Toyoda A."/>
            <person name="Nozaki H."/>
        </authorList>
    </citation>
    <scope>NUCLEOTIDE SEQUENCE</scope>
    <source>
        <strain evidence="11">NIES-3780</strain>
    </source>
</reference>
<feature type="compositionally biased region" description="Polar residues" evidence="9">
    <location>
        <begin position="116"/>
        <end position="147"/>
    </location>
</feature>
<keyword evidence="2" id="KW-0808">Transferase</keyword>
<feature type="domain" description="Protein kinase" evidence="10">
    <location>
        <begin position="235"/>
        <end position="518"/>
    </location>
</feature>
<dbReference type="GO" id="GO:0005524">
    <property type="term" value="F:ATP binding"/>
    <property type="evidence" value="ECO:0007669"/>
    <property type="project" value="UniProtKB-KW"/>
</dbReference>
<protein>
    <recommendedName>
        <fullName evidence="10">Protein kinase domain-containing protein</fullName>
    </recommendedName>
</protein>
<dbReference type="InterPro" id="IPR000719">
    <property type="entry name" value="Prot_kinase_dom"/>
</dbReference>
<dbReference type="InterPro" id="IPR008271">
    <property type="entry name" value="Ser/Thr_kinase_AS"/>
</dbReference>
<keyword evidence="4" id="KW-0418">Kinase</keyword>
<dbReference type="FunFam" id="1.10.510.10:FF:000813">
    <property type="entry name" value="Aurora-like kinase"/>
    <property type="match status" value="1"/>
</dbReference>
<keyword evidence="3 7" id="KW-0547">Nucleotide-binding</keyword>
<evidence type="ECO:0000256" key="5">
    <source>
        <dbReference type="ARBA" id="ARBA00022840"/>
    </source>
</evidence>
<dbReference type="SMART" id="SM00220">
    <property type="entry name" value="S_TKc"/>
    <property type="match status" value="1"/>
</dbReference>
<dbReference type="AlphaFoldDB" id="A0A8J4EZR9"/>
<keyword evidence="1" id="KW-0723">Serine/threonine-protein kinase</keyword>
<dbReference type="PROSITE" id="PS50011">
    <property type="entry name" value="PROTEIN_KINASE_DOM"/>
    <property type="match status" value="1"/>
</dbReference>
<evidence type="ECO:0000256" key="4">
    <source>
        <dbReference type="ARBA" id="ARBA00022777"/>
    </source>
</evidence>
<evidence type="ECO:0000256" key="2">
    <source>
        <dbReference type="ARBA" id="ARBA00022679"/>
    </source>
</evidence>
<name>A0A8J4EZR9_9CHLO</name>
<keyword evidence="12" id="KW-1185">Reference proteome</keyword>
<feature type="region of interest" description="Disordered" evidence="9">
    <location>
        <begin position="107"/>
        <end position="147"/>
    </location>
</feature>
<feature type="active site" description="Proton acceptor" evidence="6">
    <location>
        <position position="360"/>
    </location>
</feature>
<evidence type="ECO:0000256" key="9">
    <source>
        <dbReference type="SAM" id="MobiDB-lite"/>
    </source>
</evidence>
<evidence type="ECO:0000256" key="1">
    <source>
        <dbReference type="ARBA" id="ARBA00022527"/>
    </source>
</evidence>
<evidence type="ECO:0000256" key="3">
    <source>
        <dbReference type="ARBA" id="ARBA00022741"/>
    </source>
</evidence>
<evidence type="ECO:0000256" key="8">
    <source>
        <dbReference type="PIRSR" id="PIRSR630616-3"/>
    </source>
</evidence>
<feature type="binding site" evidence="7">
    <location>
        <position position="378"/>
    </location>
    <ligand>
        <name>ATP</name>
        <dbReference type="ChEBI" id="CHEBI:30616"/>
    </ligand>
</feature>
<dbReference type="PANTHER" id="PTHR24350">
    <property type="entry name" value="SERINE/THREONINE-PROTEIN KINASE IAL-RELATED"/>
    <property type="match status" value="1"/>
</dbReference>
<sequence length="591" mass="62955">MDVRRMNSTPLADIGSEAYGTCVAFPRQHSKLQGGRLPALWKSLKAKLGSLSTSRSANNLSSMATAAPDARSPPSVSPSAQAIALCQERIFHAQGGPSHRLFMSTSSPEGALARQDTASMNSVNAQQTGAKGASGDSSPTGLCTSHNALSTGAGSSLGSAPSNVTTKPIIDITELTSPSTLSTAAVPYVDSYAPTQHLGSGIIMEAASTPDRKLLAVSSALPSSMRRKVWALDDYLISRRIFKGSSSAVYKAMCRRSGMPVALKVYFLDRVPSNVVHMLKREIEIHIQLLHRHVVRLYAAFLDEGDRVVLVQEYAAQGDLYGVLQRMGGRMPHEQVANGVMRPFLEALAYMHSKGICHRDIKPENILFTQSWRLLVADYGVSIDLNNERAVTRAGTEGYMAPEVERCPLKVEPHENKDSPEYAYSTAVDIWAVGVLAYELMVGFPPVVMSAGSGNPAATSDVLDDNSVDVFVRSHMNSASLHFPASVPHVARAFVLAALASDPLERPTAAQLLQHPWLQKKPDVEPTAAVPEALPAPGRRSAGVPPGGPRCGDVEHRFIHNAAAGSFAGVAGQRPLMSAGSPVASALCMPA</sequence>
<dbReference type="Proteomes" id="UP000747399">
    <property type="component" value="Unassembled WGS sequence"/>
</dbReference>
<dbReference type="PROSITE" id="PS00108">
    <property type="entry name" value="PROTEIN_KINASE_ST"/>
    <property type="match status" value="1"/>
</dbReference>
<dbReference type="EMBL" id="BNCO01000016">
    <property type="protein sequence ID" value="GIL53916.1"/>
    <property type="molecule type" value="Genomic_DNA"/>
</dbReference>
<feature type="region of interest" description="Disordered" evidence="9">
    <location>
        <begin position="531"/>
        <end position="553"/>
    </location>
</feature>
<evidence type="ECO:0000259" key="10">
    <source>
        <dbReference type="PROSITE" id="PS50011"/>
    </source>
</evidence>
<dbReference type="Gene3D" id="1.10.510.10">
    <property type="entry name" value="Transferase(Phosphotransferase) domain 1"/>
    <property type="match status" value="1"/>
</dbReference>
<evidence type="ECO:0000256" key="7">
    <source>
        <dbReference type="PIRSR" id="PIRSR630616-2"/>
    </source>
</evidence>
<dbReference type="Pfam" id="PF00069">
    <property type="entry name" value="Pkinase"/>
    <property type="match status" value="1"/>
</dbReference>
<evidence type="ECO:0000313" key="11">
    <source>
        <dbReference type="EMBL" id="GIL53916.1"/>
    </source>
</evidence>
<gene>
    <name evidence="11" type="ORF">Vafri_9498</name>
</gene>
<evidence type="ECO:0000256" key="6">
    <source>
        <dbReference type="PIRSR" id="PIRSR630616-1"/>
    </source>
</evidence>
<dbReference type="InterPro" id="IPR011009">
    <property type="entry name" value="Kinase-like_dom_sf"/>
</dbReference>
<feature type="cross-link" description="Glycyl lysine isopeptide (Lys-Gly) (interchain with G-Cter in SUMO2)" evidence="8">
    <location>
        <position position="362"/>
    </location>
</feature>
<accession>A0A8J4EZR9</accession>
<keyword evidence="5 7" id="KW-0067">ATP-binding</keyword>